<evidence type="ECO:0000313" key="8">
    <source>
        <dbReference type="EMBL" id="RGQ70344.1"/>
    </source>
</evidence>
<dbReference type="EMBL" id="QRTJ01000004">
    <property type="protein sequence ID" value="RGQ70344.1"/>
    <property type="molecule type" value="Genomic_DNA"/>
</dbReference>
<evidence type="ECO:0000313" key="10">
    <source>
        <dbReference type="EMBL" id="RHD03976.1"/>
    </source>
</evidence>
<evidence type="ECO:0000313" key="13">
    <source>
        <dbReference type="EMBL" id="RHM77166.1"/>
    </source>
</evidence>
<evidence type="ECO:0000313" key="3">
    <source>
        <dbReference type="EMBL" id="MCB5494802.1"/>
    </source>
</evidence>
<dbReference type="GO" id="GO:0006508">
    <property type="term" value="P:proteolysis"/>
    <property type="evidence" value="ECO:0007669"/>
    <property type="project" value="UniProtKB-KW"/>
</dbReference>
<dbReference type="Gene3D" id="3.40.50.200">
    <property type="entry name" value="Peptidase S8/S53 domain"/>
    <property type="match status" value="1"/>
</dbReference>
<keyword evidence="1" id="KW-0645">Protease</keyword>
<dbReference type="EMBL" id="QSIR01000021">
    <property type="protein sequence ID" value="RHD03976.1"/>
    <property type="molecule type" value="Genomic_DNA"/>
</dbReference>
<evidence type="ECO:0000313" key="19">
    <source>
        <dbReference type="Proteomes" id="UP000286137"/>
    </source>
</evidence>
<evidence type="ECO:0000313" key="4">
    <source>
        <dbReference type="EMBL" id="MCB5619169.1"/>
    </source>
</evidence>
<organism evidence="11 18">
    <name type="scientific">Mediterraneibacter gnavus</name>
    <name type="common">Ruminococcus gnavus</name>
    <dbReference type="NCBI Taxonomy" id="33038"/>
    <lineage>
        <taxon>Bacteria</taxon>
        <taxon>Bacillati</taxon>
        <taxon>Bacillota</taxon>
        <taxon>Clostridia</taxon>
        <taxon>Lachnospirales</taxon>
        <taxon>Lachnospiraceae</taxon>
        <taxon>Mediterraneibacter</taxon>
    </lineage>
</organism>
<evidence type="ECO:0000313" key="18">
    <source>
        <dbReference type="Proteomes" id="UP000285697"/>
    </source>
</evidence>
<dbReference type="Proteomes" id="UP000283981">
    <property type="component" value="Unassembled WGS sequence"/>
</dbReference>
<sequence length="364" mass="41717">MIKLALIDNGIPYHMRNNRNQRIVHKSFLASKCDPSEYKDDKSFHGAVCVGIITSICSDIELWDLNVTDSAGTTQITVLLEALEWCIQNKIKLIHMSLGTINYFDIKPLWIQIKRLLDADAIIVAAYHNRNIKTYPAAYPGVFGVRQDRYGLLGNGQILFQEQKGYNIENSIIANFSWNGIVNQANSYAAPVVTGHIATYLNRKPTAGFDDVMDFLMTIATHKSDYPDILENVIRDKTNIEIPVIAGIDLDYEEMIQLKVMFSQNGYYAINLQKNPLDENVIPLEYYDDSNESLNDILYTVYIAYEPDIILLNQEEEIFESSKASDIDMYIVRKNNMYELYAEDRIGITYNIEDIYELVCQYFA</sequence>
<dbReference type="Pfam" id="PF00082">
    <property type="entry name" value="Peptidase_S8"/>
    <property type="match status" value="1"/>
</dbReference>
<dbReference type="Proteomes" id="UP000285610">
    <property type="component" value="Unassembled WGS sequence"/>
</dbReference>
<comment type="similarity">
    <text evidence="1">Belongs to the peptidase S8 family.</text>
</comment>
<feature type="active site" description="Charge relay system" evidence="1">
    <location>
        <position position="8"/>
    </location>
</feature>
<protein>
    <submittedName>
        <fullName evidence="3">S8 family serine peptidase</fullName>
    </submittedName>
</protein>
<dbReference type="Proteomes" id="UP000286137">
    <property type="component" value="Unassembled WGS sequence"/>
</dbReference>
<dbReference type="Proteomes" id="UP001296581">
    <property type="component" value="Unassembled WGS sequence"/>
</dbReference>
<proteinExistence type="inferred from homology"/>
<dbReference type="Proteomes" id="UP001297370">
    <property type="component" value="Unassembled WGS sequence"/>
</dbReference>
<gene>
    <name evidence="12" type="ORF">DW243_12225</name>
    <name evidence="11" type="ORF">DW270_12130</name>
    <name evidence="10" type="ORF">DW812_13015</name>
    <name evidence="9" type="ORF">DWX36_08325</name>
    <name evidence="8" type="ORF">DWY88_03410</name>
    <name evidence="13" type="ORF">DWZ50_07605</name>
    <name evidence="6" type="ORF">G4958_04910</name>
    <name evidence="7" type="ORF">G4981_02095</name>
    <name evidence="4" type="ORF">LIQ08_08345</name>
    <name evidence="3" type="ORF">LIQ10_13870</name>
    <name evidence="5" type="ORF">PNW85_13405</name>
</gene>
<dbReference type="SUPFAM" id="SSF52743">
    <property type="entry name" value="Subtilisin-like"/>
    <property type="match status" value="1"/>
</dbReference>
<evidence type="ECO:0000313" key="7">
    <source>
        <dbReference type="EMBL" id="NSI64087.1"/>
    </source>
</evidence>
<dbReference type="EMBL" id="JAAIRY010000002">
    <property type="protein sequence ID" value="NSI64087.1"/>
    <property type="molecule type" value="Genomic_DNA"/>
</dbReference>
<evidence type="ECO:0000313" key="9">
    <source>
        <dbReference type="EMBL" id="RGT39229.1"/>
    </source>
</evidence>
<dbReference type="Proteomes" id="UP000285697">
    <property type="component" value="Unassembled WGS sequence"/>
</dbReference>
<evidence type="ECO:0000313" key="12">
    <source>
        <dbReference type="EMBL" id="RHG82496.1"/>
    </source>
</evidence>
<name>A0A2N5NPG9_MEDGN</name>
<keyword evidence="1" id="KW-0378">Hydrolase</keyword>
<evidence type="ECO:0000313" key="11">
    <source>
        <dbReference type="EMBL" id="RHG17024.1"/>
    </source>
</evidence>
<dbReference type="Proteomes" id="UP001212160">
    <property type="component" value="Unassembled WGS sequence"/>
</dbReference>
<dbReference type="InterPro" id="IPR036852">
    <property type="entry name" value="Peptidase_S8/S53_dom_sf"/>
</dbReference>
<dbReference type="PROSITE" id="PS51892">
    <property type="entry name" value="SUBTILASE"/>
    <property type="match status" value="1"/>
</dbReference>
<accession>A0A2N5NPG9</accession>
<dbReference type="EMBL" id="QRQE01000015">
    <property type="protein sequence ID" value="RHM77166.1"/>
    <property type="molecule type" value="Genomic_DNA"/>
</dbReference>
<keyword evidence="1" id="KW-0720">Serine protease</keyword>
<dbReference type="AlphaFoldDB" id="A0A2N5NPG9"/>
<reference evidence="6" key="2">
    <citation type="journal article" date="2020" name="Cell Host Microbe">
        <title>Functional and Genomic Variation between Human-Derived Isolates of Lachnospiraceae Reveals Inter- and Intra-Species Diversity.</title>
        <authorList>
            <person name="Sorbara M.T."/>
            <person name="Littmann E.R."/>
            <person name="Fontana E."/>
            <person name="Moody T.U."/>
            <person name="Kohout C.E."/>
            <person name="Gjonbalaj M."/>
            <person name="Eaton V."/>
            <person name="Seok R."/>
            <person name="Leiner I.M."/>
            <person name="Pamer E.G."/>
        </authorList>
    </citation>
    <scope>NUCLEOTIDE SEQUENCE</scope>
    <source>
        <strain evidence="7">MSK.11.9</strain>
        <strain evidence="6">MSK.22.53</strain>
    </source>
</reference>
<feature type="active site" description="Charge relay system" evidence="1">
    <location>
        <position position="45"/>
    </location>
</feature>
<evidence type="ECO:0000313" key="17">
    <source>
        <dbReference type="Proteomes" id="UP000285610"/>
    </source>
</evidence>
<evidence type="ECO:0000313" key="14">
    <source>
        <dbReference type="Proteomes" id="UP000283834"/>
    </source>
</evidence>
<dbReference type="EMBL" id="JAQMLA010000044">
    <property type="protein sequence ID" value="MDB8687651.1"/>
    <property type="molecule type" value="Genomic_DNA"/>
</dbReference>
<evidence type="ECO:0000256" key="1">
    <source>
        <dbReference type="PROSITE-ProRule" id="PRU01240"/>
    </source>
</evidence>
<comment type="caution">
    <text evidence="11">The sequence shown here is derived from an EMBL/GenBank/DDBJ whole genome shotgun (WGS) entry which is preliminary data.</text>
</comment>
<reference evidence="5" key="5">
    <citation type="submission" date="2023-01" db="EMBL/GenBank/DDBJ databases">
        <title>Human gut microbiome strain richness.</title>
        <authorList>
            <person name="Chen-Liaw A."/>
        </authorList>
    </citation>
    <scope>NUCLEOTIDE SEQUENCE</scope>
    <source>
        <strain evidence="5">RTP21484st1_H11_RTP21484_190118</strain>
    </source>
</reference>
<feature type="active site" description="Charge relay system" evidence="1">
    <location>
        <position position="187"/>
    </location>
</feature>
<evidence type="ECO:0000313" key="16">
    <source>
        <dbReference type="Proteomes" id="UP000284472"/>
    </source>
</evidence>
<reference evidence="3" key="4">
    <citation type="submission" date="2021-10" db="EMBL/GenBank/DDBJ databases">
        <title>Collection of gut derived symbiotic bacterial strains cultured from healthy donors.</title>
        <authorList>
            <person name="Lin H."/>
            <person name="Littmann E."/>
            <person name="Claire K."/>
            <person name="Pamer E."/>
        </authorList>
    </citation>
    <scope>NUCLEOTIDE SEQUENCE</scope>
    <source>
        <strain evidence="4">MSK.23.18</strain>
        <strain evidence="3">MSK.23.4</strain>
    </source>
</reference>
<dbReference type="Proteomes" id="UP001296643">
    <property type="component" value="Unassembled WGS sequence"/>
</dbReference>
<evidence type="ECO:0000313" key="6">
    <source>
        <dbReference type="EMBL" id="NSI18700.1"/>
    </source>
</evidence>
<dbReference type="Proteomes" id="UP001297422">
    <property type="component" value="Unassembled WGS sequence"/>
</dbReference>
<dbReference type="InterPro" id="IPR000209">
    <property type="entry name" value="Peptidase_S8/S53_dom"/>
</dbReference>
<feature type="domain" description="Peptidase S8/S53" evidence="2">
    <location>
        <begin position="2"/>
        <end position="221"/>
    </location>
</feature>
<dbReference type="GO" id="GO:0004252">
    <property type="term" value="F:serine-type endopeptidase activity"/>
    <property type="evidence" value="ECO:0007669"/>
    <property type="project" value="UniProtKB-UniRule"/>
</dbReference>
<reference evidence="14 15" key="1">
    <citation type="submission" date="2018-08" db="EMBL/GenBank/DDBJ databases">
        <title>A genome reference for cultivated species of the human gut microbiota.</title>
        <authorList>
            <person name="Zou Y."/>
            <person name="Xue W."/>
            <person name="Luo G."/>
        </authorList>
    </citation>
    <scope>NUCLEOTIDE SEQUENCE [LARGE SCALE GENOMIC DNA]</scope>
    <source>
        <strain evidence="9 14">AF19-16AC</strain>
        <strain evidence="8 19">AF27-4BH</strain>
        <strain evidence="13 17">AF33-12</strain>
        <strain evidence="12 15">AM21-18</strain>
        <strain evidence="11 18">AM22-7AC</strain>
        <strain evidence="10 16">AM32-6</strain>
    </source>
</reference>
<dbReference type="EMBL" id="JAAIRM010000006">
    <property type="protein sequence ID" value="NSI18700.1"/>
    <property type="molecule type" value="Genomic_DNA"/>
</dbReference>
<dbReference type="EMBL" id="QRIA01000017">
    <property type="protein sequence ID" value="RHG17024.1"/>
    <property type="molecule type" value="Genomic_DNA"/>
</dbReference>
<evidence type="ECO:0000313" key="5">
    <source>
        <dbReference type="EMBL" id="MDB8687651.1"/>
    </source>
</evidence>
<dbReference type="Proteomes" id="UP000283834">
    <property type="component" value="Unassembled WGS sequence"/>
</dbReference>
<dbReference type="EMBL" id="QRWQ01000006">
    <property type="protein sequence ID" value="RGT39229.1"/>
    <property type="molecule type" value="Genomic_DNA"/>
</dbReference>
<evidence type="ECO:0000313" key="15">
    <source>
        <dbReference type="Proteomes" id="UP000283981"/>
    </source>
</evidence>
<reference evidence="6" key="3">
    <citation type="submission" date="2020-02" db="EMBL/GenBank/DDBJ databases">
        <authorList>
            <person name="Littmann E."/>
            <person name="Sorbara M."/>
        </authorList>
    </citation>
    <scope>NUCLEOTIDE SEQUENCE</scope>
    <source>
        <strain evidence="7">MSK.11.9</strain>
        <strain evidence="6">MSK.22.53</strain>
    </source>
</reference>
<dbReference type="EMBL" id="JAJBNC010000023">
    <property type="protein sequence ID" value="MCB5494802.1"/>
    <property type="molecule type" value="Genomic_DNA"/>
</dbReference>
<dbReference type="EMBL" id="JAJBOM010000009">
    <property type="protein sequence ID" value="MCB5619169.1"/>
    <property type="molecule type" value="Genomic_DNA"/>
</dbReference>
<evidence type="ECO:0000259" key="2">
    <source>
        <dbReference type="Pfam" id="PF00082"/>
    </source>
</evidence>
<dbReference type="EMBL" id="QRIS01000021">
    <property type="protein sequence ID" value="RHG82496.1"/>
    <property type="molecule type" value="Genomic_DNA"/>
</dbReference>
<dbReference type="Proteomes" id="UP000284472">
    <property type="component" value="Unassembled WGS sequence"/>
</dbReference>
<dbReference type="RefSeq" id="WP_009245400.1">
    <property type="nucleotide sequence ID" value="NZ_AP031447.1"/>
</dbReference>